<dbReference type="RefSeq" id="WP_157775410.1">
    <property type="nucleotide sequence ID" value="NZ_LT960614.1"/>
</dbReference>
<dbReference type="PANTHER" id="PTHR47870">
    <property type="entry name" value="CYTOCHROME C-TYPE BIOGENESIS PROTEIN CCMH"/>
    <property type="match status" value="1"/>
</dbReference>
<evidence type="ECO:0000313" key="9">
    <source>
        <dbReference type="Proteomes" id="UP000223606"/>
    </source>
</evidence>
<gene>
    <name evidence="8" type="primary">ccmH_1</name>
    <name evidence="8" type="ORF">HDIA_1442</name>
</gene>
<evidence type="ECO:0000259" key="7">
    <source>
        <dbReference type="Pfam" id="PF23914"/>
    </source>
</evidence>
<comment type="subcellular location">
    <subcellularLocation>
        <location evidence="1">Cell envelope</location>
    </subcellularLocation>
</comment>
<dbReference type="KEGG" id="hdi:HDIA_1442"/>
<evidence type="ECO:0000256" key="4">
    <source>
        <dbReference type="ARBA" id="ARBA00022803"/>
    </source>
</evidence>
<dbReference type="PROSITE" id="PS50005">
    <property type="entry name" value="TPR"/>
    <property type="match status" value="1"/>
</dbReference>
<dbReference type="GO" id="GO:0017004">
    <property type="term" value="P:cytochrome complex assembly"/>
    <property type="evidence" value="ECO:0007669"/>
    <property type="project" value="UniProtKB-KW"/>
</dbReference>
<keyword evidence="6" id="KW-1133">Transmembrane helix</keyword>
<dbReference type="GO" id="GO:0030313">
    <property type="term" value="C:cell envelope"/>
    <property type="evidence" value="ECO:0007669"/>
    <property type="project" value="UniProtKB-SubCell"/>
</dbReference>
<dbReference type="GO" id="GO:0005886">
    <property type="term" value="C:plasma membrane"/>
    <property type="evidence" value="ECO:0007669"/>
    <property type="project" value="TreeGrafter"/>
</dbReference>
<feature type="transmembrane region" description="Helical" evidence="6">
    <location>
        <begin position="99"/>
        <end position="119"/>
    </location>
</feature>
<dbReference type="SUPFAM" id="SSF48452">
    <property type="entry name" value="TPR-like"/>
    <property type="match status" value="1"/>
</dbReference>
<evidence type="ECO:0000256" key="5">
    <source>
        <dbReference type="PROSITE-ProRule" id="PRU00339"/>
    </source>
</evidence>
<accession>A0A2C9D422</accession>
<protein>
    <submittedName>
        <fullName evidence="8">Cytochrome c-type biogenesis protein CcmH</fullName>
    </submittedName>
</protein>
<evidence type="ECO:0000256" key="2">
    <source>
        <dbReference type="ARBA" id="ARBA00022737"/>
    </source>
</evidence>
<dbReference type="InterPro" id="IPR011990">
    <property type="entry name" value="TPR-like_helical_dom_sf"/>
</dbReference>
<dbReference type="InterPro" id="IPR056413">
    <property type="entry name" value="TPR_CcmH_CycH"/>
</dbReference>
<dbReference type="PANTHER" id="PTHR47870:SF1">
    <property type="entry name" value="CYTOCHROME C-TYPE BIOGENESIS PROTEIN CCMH"/>
    <property type="match status" value="1"/>
</dbReference>
<dbReference type="Proteomes" id="UP000223606">
    <property type="component" value="Chromosome 1"/>
</dbReference>
<dbReference type="OrthoDB" id="9815847at2"/>
<feature type="domain" description="Cytochrome c-type biogenesis protein H TPR" evidence="7">
    <location>
        <begin position="147"/>
        <end position="264"/>
    </location>
</feature>
<keyword evidence="9" id="KW-1185">Reference proteome</keyword>
<dbReference type="NCBIfam" id="TIGR03142">
    <property type="entry name" value="cytochro_ccmI"/>
    <property type="match status" value="1"/>
</dbReference>
<keyword evidence="3" id="KW-0201">Cytochrome c-type biogenesis</keyword>
<dbReference type="InterPro" id="IPR019734">
    <property type="entry name" value="TPR_rpt"/>
</dbReference>
<name>A0A2C9D422_9HYPH</name>
<dbReference type="Pfam" id="PF23914">
    <property type="entry name" value="TPR_CcmH_CycH"/>
    <property type="match status" value="1"/>
</dbReference>
<feature type="transmembrane region" description="Helical" evidence="6">
    <location>
        <begin position="6"/>
        <end position="26"/>
    </location>
</feature>
<evidence type="ECO:0000313" key="8">
    <source>
        <dbReference type="EMBL" id="SON54983.1"/>
    </source>
</evidence>
<keyword evidence="6" id="KW-0472">Membrane</keyword>
<evidence type="ECO:0000256" key="6">
    <source>
        <dbReference type="SAM" id="Phobius"/>
    </source>
</evidence>
<keyword evidence="6" id="KW-0812">Transmembrane</keyword>
<proteinExistence type="predicted"/>
<feature type="repeat" description="TPR" evidence="5">
    <location>
        <begin position="158"/>
        <end position="191"/>
    </location>
</feature>
<reference evidence="9" key="1">
    <citation type="submission" date="2017-09" db="EMBL/GenBank/DDBJ databases">
        <title>Genome sequence of Nannocystis excedens DSM 71.</title>
        <authorList>
            <person name="Blom J."/>
        </authorList>
    </citation>
    <scope>NUCLEOTIDE SEQUENCE [LARGE SCALE GENOMIC DNA]</scope>
    <source>
        <strain evidence="9">type strain: E19</strain>
    </source>
</reference>
<keyword evidence="2" id="KW-0677">Repeat</keyword>
<dbReference type="InterPro" id="IPR051263">
    <property type="entry name" value="C-type_cytochrome_biogenesis"/>
</dbReference>
<keyword evidence="4 5" id="KW-0802">TPR repeat</keyword>
<evidence type="ECO:0000256" key="3">
    <source>
        <dbReference type="ARBA" id="ARBA00022748"/>
    </source>
</evidence>
<dbReference type="Gene3D" id="1.25.40.10">
    <property type="entry name" value="Tetratricopeptide repeat domain"/>
    <property type="match status" value="2"/>
</dbReference>
<dbReference type="EMBL" id="LT960614">
    <property type="protein sequence ID" value="SON54983.1"/>
    <property type="molecule type" value="Genomic_DNA"/>
</dbReference>
<sequence length="383" mass="40833">MTIWILFALMTGIATVVLLVPMARVARRGTVRDIGPEEVHDLAVYKDQMAEIDRDRERGVLGEAEASAARNEIARRLLRAGDRAESARDSGAGRSHARLAAVAVIAIVPFVALAAYIGVGSPDMPDQPLASRACGPDIGIENVVICVERHLARNPADAEGWRVLAPVYMRLGRAQDAANAYRQVMDLSGETSELLTDYAGALMMASQGVVSRPAVEALQKAMAVDQDNMRARFYYAGSLASEGKKDEALKVYDDILARSPKDAPWLDAVRQAQAMIKGEVPPAMAEAGPGAGGMPGPNAADVAAASSMSTQDRQAMIAGMVARLAGRLEENPDDIEGWLRLIRAYGVLGDADKRTAAIEKAKVAFEGKDDALRRIEEAAGATN</sequence>
<evidence type="ECO:0000256" key="1">
    <source>
        <dbReference type="ARBA" id="ARBA00004196"/>
    </source>
</evidence>
<organism evidence="8 9">
    <name type="scientific">Hartmannibacter diazotrophicus</name>
    <dbReference type="NCBI Taxonomy" id="1482074"/>
    <lineage>
        <taxon>Bacteria</taxon>
        <taxon>Pseudomonadati</taxon>
        <taxon>Pseudomonadota</taxon>
        <taxon>Alphaproteobacteria</taxon>
        <taxon>Hyphomicrobiales</taxon>
        <taxon>Pleomorphomonadaceae</taxon>
        <taxon>Hartmannibacter</taxon>
    </lineage>
</organism>
<dbReference type="AlphaFoldDB" id="A0A2C9D422"/>
<dbReference type="InterPro" id="IPR017560">
    <property type="entry name" value="Cyt_c_biogenesis_CcmI"/>
</dbReference>